<dbReference type="GO" id="GO:0000272">
    <property type="term" value="P:polysaccharide catabolic process"/>
    <property type="evidence" value="ECO:0007669"/>
    <property type="project" value="UniProtKB-KW"/>
</dbReference>
<dbReference type="InterPro" id="IPR017853">
    <property type="entry name" value="GH"/>
</dbReference>
<dbReference type="PRINTS" id="PR00842">
    <property type="entry name" value="GLHYDLASE14B"/>
</dbReference>
<dbReference type="AlphaFoldDB" id="A0A061E3L8"/>
<dbReference type="InParanoid" id="A0A061E3L8"/>
<dbReference type="GO" id="GO:0016161">
    <property type="term" value="F:beta-amylase activity"/>
    <property type="evidence" value="ECO:0007669"/>
    <property type="project" value="InterPro"/>
</dbReference>
<dbReference type="Gene3D" id="3.20.20.80">
    <property type="entry name" value="Glycosidases"/>
    <property type="match status" value="1"/>
</dbReference>
<dbReference type="InterPro" id="IPR001371">
    <property type="entry name" value="Glyco_hydro_14B_pln"/>
</dbReference>
<comment type="similarity">
    <text evidence="1">Belongs to the glycosyl hydrolase 14 family.</text>
</comment>
<reference evidence="4 5" key="1">
    <citation type="journal article" date="2013" name="Genome Biol.">
        <title>The genome sequence of the most widely cultivated cacao type and its use to identify candidate genes regulating pod color.</title>
        <authorList>
            <person name="Motamayor J.C."/>
            <person name="Mockaitis K."/>
            <person name="Schmutz J."/>
            <person name="Haiminen N."/>
            <person name="Iii D.L."/>
            <person name="Cornejo O."/>
            <person name="Findley S.D."/>
            <person name="Zheng P."/>
            <person name="Utro F."/>
            <person name="Royaert S."/>
            <person name="Saski C."/>
            <person name="Jenkins J."/>
            <person name="Podicheti R."/>
            <person name="Zhao M."/>
            <person name="Scheffler B.E."/>
            <person name="Stack J.C."/>
            <person name="Feltus F.A."/>
            <person name="Mustiga G.M."/>
            <person name="Amores F."/>
            <person name="Phillips W."/>
            <person name="Marelli J.P."/>
            <person name="May G.D."/>
            <person name="Shapiro H."/>
            <person name="Ma J."/>
            <person name="Bustamante C.D."/>
            <person name="Schnell R.J."/>
            <person name="Main D."/>
            <person name="Gilbert D."/>
            <person name="Parida L."/>
            <person name="Kuhn D.N."/>
        </authorList>
    </citation>
    <scope>NUCLEOTIDE SEQUENCE [LARGE SCALE GENOMIC DNA]</scope>
    <source>
        <strain evidence="5">cv. Matina 1-6</strain>
    </source>
</reference>
<keyword evidence="2" id="KW-0119">Carbohydrate metabolism</keyword>
<dbReference type="EMBL" id="CM001880">
    <property type="protein sequence ID" value="EOX99187.1"/>
    <property type="molecule type" value="Genomic_DNA"/>
</dbReference>
<dbReference type="PANTHER" id="PTHR31352">
    <property type="entry name" value="BETA-AMYLASE 1, CHLOROPLASTIC"/>
    <property type="match status" value="1"/>
</dbReference>
<gene>
    <name evidence="4" type="ORF">TCM_007783</name>
</gene>
<evidence type="ECO:0000256" key="2">
    <source>
        <dbReference type="ARBA" id="ARBA00023277"/>
    </source>
</evidence>
<dbReference type="HOGENOM" id="CLU_2077348_0_0_1"/>
<sequence length="118" mass="13558">MPNVGLRNLFNRNKSSYLNETLACSLFVLSGGWREHLEVAGENALSRYDSKGYNQILLNARPNGINRDGRPKLMMCGVTYLRLSDNLLKERNFNIFKTFVKKMNANQDSCPDLKIYNH</sequence>
<dbReference type="PANTHER" id="PTHR31352:SF40">
    <property type="entry name" value="BETA-AMYLASE 6"/>
    <property type="match status" value="1"/>
</dbReference>
<evidence type="ECO:0000256" key="3">
    <source>
        <dbReference type="ARBA" id="ARBA00023326"/>
    </source>
</evidence>
<keyword evidence="3" id="KW-0624">Polysaccharide degradation</keyword>
<accession>A0A061E3L8</accession>
<evidence type="ECO:0000313" key="4">
    <source>
        <dbReference type="EMBL" id="EOX99187.1"/>
    </source>
</evidence>
<organism evidence="4 5">
    <name type="scientific">Theobroma cacao</name>
    <name type="common">Cacao</name>
    <name type="synonym">Cocoa</name>
    <dbReference type="NCBI Taxonomy" id="3641"/>
    <lineage>
        <taxon>Eukaryota</taxon>
        <taxon>Viridiplantae</taxon>
        <taxon>Streptophyta</taxon>
        <taxon>Embryophyta</taxon>
        <taxon>Tracheophyta</taxon>
        <taxon>Spermatophyta</taxon>
        <taxon>Magnoliopsida</taxon>
        <taxon>eudicotyledons</taxon>
        <taxon>Gunneridae</taxon>
        <taxon>Pentapetalae</taxon>
        <taxon>rosids</taxon>
        <taxon>malvids</taxon>
        <taxon>Malvales</taxon>
        <taxon>Malvaceae</taxon>
        <taxon>Byttnerioideae</taxon>
        <taxon>Theobroma</taxon>
    </lineage>
</organism>
<dbReference type="InterPro" id="IPR001554">
    <property type="entry name" value="Glyco_hydro_14"/>
</dbReference>
<dbReference type="SUPFAM" id="SSF51445">
    <property type="entry name" value="(Trans)glycosidases"/>
    <property type="match status" value="1"/>
</dbReference>
<dbReference type="eggNOG" id="ENOG502QUU5">
    <property type="taxonomic scope" value="Eukaryota"/>
</dbReference>
<dbReference type="STRING" id="3641.A0A061E3L8"/>
<protein>
    <submittedName>
        <fullName evidence="4">Beta-amylase 5, putative</fullName>
    </submittedName>
</protein>
<dbReference type="Gramene" id="EOX99187">
    <property type="protein sequence ID" value="EOX99187"/>
    <property type="gene ID" value="TCM_007783"/>
</dbReference>
<proteinExistence type="inferred from homology"/>
<name>A0A061E3L8_THECC</name>
<evidence type="ECO:0000313" key="5">
    <source>
        <dbReference type="Proteomes" id="UP000026915"/>
    </source>
</evidence>
<evidence type="ECO:0000256" key="1">
    <source>
        <dbReference type="ARBA" id="ARBA00005652"/>
    </source>
</evidence>
<keyword evidence="5" id="KW-1185">Reference proteome</keyword>
<dbReference type="Proteomes" id="UP000026915">
    <property type="component" value="Chromosome 2"/>
</dbReference>